<keyword evidence="8" id="KW-0902">Two-component regulatory system</keyword>
<dbReference type="PANTHER" id="PTHR24421">
    <property type="entry name" value="NITRATE/NITRITE SENSOR PROTEIN NARX-RELATED"/>
    <property type="match status" value="1"/>
</dbReference>
<evidence type="ECO:0000313" key="11">
    <source>
        <dbReference type="EMBL" id="SDD00576.1"/>
    </source>
</evidence>
<dbReference type="STRING" id="530584.SAMN05421630_105147"/>
<dbReference type="PANTHER" id="PTHR24421:SF10">
    <property type="entry name" value="NITRATE_NITRITE SENSOR PROTEIN NARQ"/>
    <property type="match status" value="1"/>
</dbReference>
<comment type="catalytic activity">
    <reaction evidence="1">
        <text>ATP + protein L-histidine = ADP + protein N-phospho-L-histidine.</text>
        <dbReference type="EC" id="2.7.13.3"/>
    </reaction>
</comment>
<dbReference type="Gene3D" id="3.30.565.10">
    <property type="entry name" value="Histidine kinase-like ATPase, C-terminal domain"/>
    <property type="match status" value="1"/>
</dbReference>
<dbReference type="InterPro" id="IPR003594">
    <property type="entry name" value="HATPase_dom"/>
</dbReference>
<evidence type="ECO:0000259" key="9">
    <source>
        <dbReference type="Pfam" id="PF02518"/>
    </source>
</evidence>
<proteinExistence type="predicted"/>
<dbReference type="GO" id="GO:0046983">
    <property type="term" value="F:protein dimerization activity"/>
    <property type="evidence" value="ECO:0007669"/>
    <property type="project" value="InterPro"/>
</dbReference>
<gene>
    <name evidence="11" type="ORF">SAMN05421630_105147</name>
</gene>
<dbReference type="GO" id="GO:0005524">
    <property type="term" value="F:ATP binding"/>
    <property type="evidence" value="ECO:0007669"/>
    <property type="project" value="UniProtKB-KW"/>
</dbReference>
<evidence type="ECO:0000256" key="1">
    <source>
        <dbReference type="ARBA" id="ARBA00000085"/>
    </source>
</evidence>
<evidence type="ECO:0000256" key="3">
    <source>
        <dbReference type="ARBA" id="ARBA00022553"/>
    </source>
</evidence>
<dbReference type="GO" id="GO:0016020">
    <property type="term" value="C:membrane"/>
    <property type="evidence" value="ECO:0007669"/>
    <property type="project" value="InterPro"/>
</dbReference>
<evidence type="ECO:0000256" key="5">
    <source>
        <dbReference type="ARBA" id="ARBA00022741"/>
    </source>
</evidence>
<keyword evidence="5" id="KW-0547">Nucleotide-binding</keyword>
<evidence type="ECO:0000259" key="10">
    <source>
        <dbReference type="Pfam" id="PF07730"/>
    </source>
</evidence>
<reference evidence="11 12" key="1">
    <citation type="submission" date="2016-10" db="EMBL/GenBank/DDBJ databases">
        <authorList>
            <person name="de Groot N.N."/>
        </authorList>
    </citation>
    <scope>NUCLEOTIDE SEQUENCE [LARGE SCALE GENOMIC DNA]</scope>
    <source>
        <strain evidence="11 12">CGMCC 4.5506</strain>
    </source>
</reference>
<evidence type="ECO:0000256" key="6">
    <source>
        <dbReference type="ARBA" id="ARBA00022777"/>
    </source>
</evidence>
<keyword evidence="6 11" id="KW-0418">Kinase</keyword>
<dbReference type="KEGG" id="pmad:BAY61_15505"/>
<evidence type="ECO:0000313" key="12">
    <source>
        <dbReference type="Proteomes" id="UP000199494"/>
    </source>
</evidence>
<organism evidence="11 12">
    <name type="scientific">Prauserella marina</name>
    <dbReference type="NCBI Taxonomy" id="530584"/>
    <lineage>
        <taxon>Bacteria</taxon>
        <taxon>Bacillati</taxon>
        <taxon>Actinomycetota</taxon>
        <taxon>Actinomycetes</taxon>
        <taxon>Pseudonocardiales</taxon>
        <taxon>Pseudonocardiaceae</taxon>
        <taxon>Prauserella</taxon>
    </lineage>
</organism>
<protein>
    <recommendedName>
        <fullName evidence="2">histidine kinase</fullName>
        <ecNumber evidence="2">2.7.13.3</ecNumber>
    </recommendedName>
</protein>
<dbReference type="CDD" id="cd16917">
    <property type="entry name" value="HATPase_UhpB-NarQ-NarX-like"/>
    <property type="match status" value="1"/>
</dbReference>
<dbReference type="Proteomes" id="UP000199494">
    <property type="component" value="Unassembled WGS sequence"/>
</dbReference>
<dbReference type="Pfam" id="PF02518">
    <property type="entry name" value="HATPase_c"/>
    <property type="match status" value="1"/>
</dbReference>
<keyword evidence="3" id="KW-0597">Phosphoprotein</keyword>
<dbReference type="AlphaFoldDB" id="A0A222VQJ0"/>
<dbReference type="InterPro" id="IPR050482">
    <property type="entry name" value="Sensor_HK_TwoCompSys"/>
</dbReference>
<accession>A0A222VQJ0</accession>
<feature type="domain" description="Histidine kinase/HSP90-like ATPase" evidence="9">
    <location>
        <begin position="292"/>
        <end position="366"/>
    </location>
</feature>
<evidence type="ECO:0000256" key="7">
    <source>
        <dbReference type="ARBA" id="ARBA00022840"/>
    </source>
</evidence>
<dbReference type="EMBL" id="FMZE01000005">
    <property type="protein sequence ID" value="SDD00576.1"/>
    <property type="molecule type" value="Genomic_DNA"/>
</dbReference>
<keyword evidence="4" id="KW-0808">Transferase</keyword>
<name>A0A222VQJ0_9PSEU</name>
<feature type="domain" description="Signal transduction histidine kinase subgroup 3 dimerisation and phosphoacceptor" evidence="10">
    <location>
        <begin position="174"/>
        <end position="239"/>
    </location>
</feature>
<dbReference type="SUPFAM" id="SSF55874">
    <property type="entry name" value="ATPase domain of HSP90 chaperone/DNA topoisomerase II/histidine kinase"/>
    <property type="match status" value="1"/>
</dbReference>
<sequence>MLSRILQRFPTLVWAPVRFTPMVAAITYVALSHGPVPPHGWDWVLALISAACTVVGGRFPLAVTLIQSALTVLAIVVLDAVVANAVIFALAAIALGELAMRRTGWQCWTGIAGYLAAQFIVYAPAFHPLLTPFTIALATVPPIVLGAYIRSVLQRGVKDRRQREIAVREARAAERTAIARELHDLVAHYLASVAMGVGAARIALGEREPAVATALSDVHTTTSTALTDLRKLVATLRDPASINEEAGTALIGDDGFTGALAGTVERARNSGLIIDADVDKGITTLDSMRRLAVLRVVQEGLTNVIKHAGRSATARLRVSTTPEEVHIEIADNGAHPAPTSDDNTGFGLVGLRERVELLGGGLRSEPGQDGWRLAAWMPNNAEENIR</sequence>
<evidence type="ECO:0000256" key="4">
    <source>
        <dbReference type="ARBA" id="ARBA00022679"/>
    </source>
</evidence>
<keyword evidence="12" id="KW-1185">Reference proteome</keyword>
<keyword evidence="7" id="KW-0067">ATP-binding</keyword>
<dbReference type="GO" id="GO:0000155">
    <property type="term" value="F:phosphorelay sensor kinase activity"/>
    <property type="evidence" value="ECO:0007669"/>
    <property type="project" value="InterPro"/>
</dbReference>
<dbReference type="EC" id="2.7.13.3" evidence="2"/>
<evidence type="ECO:0000256" key="2">
    <source>
        <dbReference type="ARBA" id="ARBA00012438"/>
    </source>
</evidence>
<dbReference type="OrthoDB" id="227596at2"/>
<dbReference type="Gene3D" id="1.20.5.1930">
    <property type="match status" value="1"/>
</dbReference>
<dbReference type="RefSeq" id="WP_091804391.1">
    <property type="nucleotide sequence ID" value="NZ_CP016353.1"/>
</dbReference>
<evidence type="ECO:0000256" key="8">
    <source>
        <dbReference type="ARBA" id="ARBA00023012"/>
    </source>
</evidence>
<dbReference type="InterPro" id="IPR036890">
    <property type="entry name" value="HATPase_C_sf"/>
</dbReference>
<dbReference type="InterPro" id="IPR011712">
    <property type="entry name" value="Sig_transdc_His_kin_sub3_dim/P"/>
</dbReference>
<dbReference type="Pfam" id="PF07730">
    <property type="entry name" value="HisKA_3"/>
    <property type="match status" value="1"/>
</dbReference>